<organism evidence="1 2">
    <name type="scientific">Neisseria gonorrhoeae (strain NCCP11945)</name>
    <dbReference type="NCBI Taxonomy" id="521006"/>
    <lineage>
        <taxon>Bacteria</taxon>
        <taxon>Pseudomonadati</taxon>
        <taxon>Pseudomonadota</taxon>
        <taxon>Betaproteobacteria</taxon>
        <taxon>Neisseriales</taxon>
        <taxon>Neisseriaceae</taxon>
        <taxon>Neisseria</taxon>
    </lineage>
</organism>
<gene>
    <name evidence="1" type="ordered locus">NGK_2397</name>
</gene>
<dbReference type="EMBL" id="CP001050">
    <property type="protein sequence ID" value="ACF30999.1"/>
    <property type="molecule type" value="Genomic_DNA"/>
</dbReference>
<accession>B4RPX4</accession>
<dbReference type="HOGENOM" id="CLU_3330582_0_0_4"/>
<dbReference type="KEGG" id="ngk:NGK_2397"/>
<proteinExistence type="predicted"/>
<reference evidence="1 2" key="1">
    <citation type="journal article" date="2008" name="J. Bacteriol.">
        <title>Complete genome sequence of Neisseria gonorrhoeae NCCP11945.</title>
        <authorList>
            <person name="Chung G.T."/>
            <person name="Yoo J.S."/>
            <person name="Oh H.B."/>
            <person name="Lee Y.S."/>
            <person name="Cha S.H."/>
            <person name="Kim S.J."/>
            <person name="Yoo C.K."/>
        </authorList>
    </citation>
    <scope>NUCLEOTIDE SEQUENCE [LARGE SCALE GENOMIC DNA]</scope>
    <source>
        <strain evidence="1 2">NCCP11945</strain>
    </source>
</reference>
<protein>
    <submittedName>
        <fullName evidence="1">Uncharacterized protein</fullName>
    </submittedName>
</protein>
<sequence length="38" mass="4191">MTFIACSCVCVKLSDKAVPSESLAAFRRHDEANQIVCF</sequence>
<dbReference type="AlphaFoldDB" id="B4RPX4"/>
<name>B4RPX4_NEIG2</name>
<evidence type="ECO:0000313" key="1">
    <source>
        <dbReference type="EMBL" id="ACF30999.1"/>
    </source>
</evidence>
<dbReference type="Proteomes" id="UP000002564">
    <property type="component" value="Chromosome"/>
</dbReference>
<evidence type="ECO:0000313" key="2">
    <source>
        <dbReference type="Proteomes" id="UP000002564"/>
    </source>
</evidence>